<dbReference type="AlphaFoldDB" id="A0A316ZHI7"/>
<gene>
    <name evidence="4" type="ORF">FA09DRAFT_328529</name>
</gene>
<evidence type="ECO:0000259" key="3">
    <source>
        <dbReference type="Pfam" id="PF23865"/>
    </source>
</evidence>
<feature type="region of interest" description="Disordered" evidence="1">
    <location>
        <begin position="1008"/>
        <end position="1044"/>
    </location>
</feature>
<feature type="compositionally biased region" description="Gly residues" evidence="1">
    <location>
        <begin position="1019"/>
        <end position="1040"/>
    </location>
</feature>
<keyword evidence="5" id="KW-1185">Reference proteome</keyword>
<evidence type="ECO:0000313" key="5">
    <source>
        <dbReference type="Proteomes" id="UP000245946"/>
    </source>
</evidence>
<dbReference type="Proteomes" id="UP000245946">
    <property type="component" value="Unassembled WGS sequence"/>
</dbReference>
<dbReference type="Pfam" id="PF23865">
    <property type="entry name" value="DUF7223"/>
    <property type="match status" value="1"/>
</dbReference>
<evidence type="ECO:0000313" key="4">
    <source>
        <dbReference type="EMBL" id="PWN99745.1"/>
    </source>
</evidence>
<dbReference type="Pfam" id="PF22974">
    <property type="entry name" value="DUF7029"/>
    <property type="match status" value="1"/>
</dbReference>
<feature type="compositionally biased region" description="Basic residues" evidence="1">
    <location>
        <begin position="653"/>
        <end position="663"/>
    </location>
</feature>
<feature type="domain" description="DUF7223" evidence="3">
    <location>
        <begin position="670"/>
        <end position="832"/>
    </location>
</feature>
<reference evidence="4 5" key="1">
    <citation type="journal article" date="2018" name="Mol. Biol. Evol.">
        <title>Broad Genomic Sampling Reveals a Smut Pathogenic Ancestry of the Fungal Clade Ustilaginomycotina.</title>
        <authorList>
            <person name="Kijpornyongpan T."/>
            <person name="Mondo S.J."/>
            <person name="Barry K."/>
            <person name="Sandor L."/>
            <person name="Lee J."/>
            <person name="Lipzen A."/>
            <person name="Pangilinan J."/>
            <person name="LaButti K."/>
            <person name="Hainaut M."/>
            <person name="Henrissat B."/>
            <person name="Grigoriev I.V."/>
            <person name="Spatafora J.W."/>
            <person name="Aime M.C."/>
        </authorList>
    </citation>
    <scope>NUCLEOTIDE SEQUENCE [LARGE SCALE GENOMIC DNA]</scope>
    <source>
        <strain evidence="4 5">MCA 4186</strain>
    </source>
</reference>
<dbReference type="OrthoDB" id="160645at2759"/>
<name>A0A316ZHI7_9BASI</name>
<dbReference type="STRING" id="58919.A0A316ZHI7"/>
<feature type="compositionally biased region" description="Basic and acidic residues" evidence="1">
    <location>
        <begin position="12"/>
        <end position="21"/>
    </location>
</feature>
<protein>
    <submittedName>
        <fullName evidence="4">Uncharacterized protein</fullName>
    </submittedName>
</protein>
<evidence type="ECO:0000256" key="1">
    <source>
        <dbReference type="SAM" id="MobiDB-lite"/>
    </source>
</evidence>
<dbReference type="InterPro" id="IPR054293">
    <property type="entry name" value="DUF7029"/>
</dbReference>
<organism evidence="4 5">
    <name type="scientific">Tilletiopsis washingtonensis</name>
    <dbReference type="NCBI Taxonomy" id="58919"/>
    <lineage>
        <taxon>Eukaryota</taxon>
        <taxon>Fungi</taxon>
        <taxon>Dikarya</taxon>
        <taxon>Basidiomycota</taxon>
        <taxon>Ustilaginomycotina</taxon>
        <taxon>Exobasidiomycetes</taxon>
        <taxon>Entylomatales</taxon>
        <taxon>Entylomatales incertae sedis</taxon>
        <taxon>Tilletiopsis</taxon>
    </lineage>
</organism>
<dbReference type="GeneID" id="37269352"/>
<feature type="region of interest" description="Disordered" evidence="1">
    <location>
        <begin position="635"/>
        <end position="663"/>
    </location>
</feature>
<dbReference type="RefSeq" id="XP_025600024.1">
    <property type="nucleotide sequence ID" value="XM_025741808.1"/>
</dbReference>
<sequence length="1136" mass="119485">MRGVLHAQLHCRLGEPSDRPPHPGKACGDVADGRMSHSVLGTGAASRPMCSCPQCARTRDARQHADPPHSGKSAHLPVACACQHVAGSARAQSTPLRWPEARTPHIAEHAARRAPLSPHKQHSSSSTMRSFFKGSALAALALAAIVGQSSAAPTPALLVTRSHVKMEHRAQKAFLYEACEADSDCLGRTCDYESKTCASTFLSNGSQCSSSIVCESGNCQFGKCTAKVQPGAFCEKDQNCGSGRCSQRLSRCLPAPTTEAVVNSLQSTMPWGKDTEALHNLEPIPAVDLYYSDHGIHRSEASAMLVNMTSNANYDAVVLTHTSLVGHITCPDSGHLQIPFTTSEAYELAAQSWDRKHGFLLVTHTHGCGSSQSEDERTFWLASQLHFDDHTHSVFAKASELAIEHALDEIHLDFGQKDPDYQVDFEHIHPNPVARSLEEVVALNQLNETDSWAEPAHFVKRAGPSMPGSCGTTPAGVSCGPNFDAQLDAINGFLDFEGDFENSLKSLAPGLGSFAASDYIDPDTLADLNLETPTRRSLSVEELQRRGWSLKKIGAALQKVTKVVAKVVNTVAPKGSILGKAVNLLAKTPLGKVVKLLVTGEWTETISGKIQLGWKYGGAKEDTPWGRQPVIWSAEKQKATSKNSGKDAATSARLRKAKGSPRARARASGSVSLYCVDCQILGTFTYRGSVSFKLLKASISRLSADFTGALDAGAQFGVVVQAELVATYRKTIVTFPLPGGFAIKDVVTIGPAALVEASFRFVANAEADLLLGAKVKHRVAHHIDLLDSSKSKTTGSGLQFTASKDLQGAASASLQAGLPLSITLGVSMKPIKLKRDLSVTAEPSVTASIMTATSEDAFEDSKLPACPLGLAWGINSGIAFSMNLLNLAKFKLGAFNANLGKGCIDFGLGGPVVQKYSDQATDYCADGKCTVAVDDSKATISYLLKDQNANDGKSSTFKSPCDGSMIVTMNGGMAGPSGFQGYRRSGAKISRQISDLKKDDQYTVQIGGTGNSQYYNGNTKGGWPNGGGGGGGDSSGGGGSTELITSSGERLMVAGGAGGNGRGNANNYAGYFAEDNHKADDARGGPGINNGGGGGGGVIGGAGGNAQGGYAGHSSDEPEGYPDWTDGRMIIELTCN</sequence>
<accession>A0A316ZHI7</accession>
<evidence type="ECO:0000259" key="2">
    <source>
        <dbReference type="Pfam" id="PF22974"/>
    </source>
</evidence>
<feature type="region of interest" description="Disordered" evidence="1">
    <location>
        <begin position="1"/>
        <end position="31"/>
    </location>
</feature>
<proteinExistence type="predicted"/>
<dbReference type="InterPro" id="IPR055647">
    <property type="entry name" value="DUF7223"/>
</dbReference>
<feature type="domain" description="DUF7029" evidence="2">
    <location>
        <begin position="311"/>
        <end position="409"/>
    </location>
</feature>
<dbReference type="EMBL" id="KZ819287">
    <property type="protein sequence ID" value="PWN99745.1"/>
    <property type="molecule type" value="Genomic_DNA"/>
</dbReference>